<name>A0A1S8KYN3_9CLOT</name>
<dbReference type="STRING" id="84029.CROST_38580"/>
<accession>A0A1S8KYN3</accession>
<evidence type="ECO:0000259" key="4">
    <source>
        <dbReference type="Pfam" id="PF19912"/>
    </source>
</evidence>
<dbReference type="Gene3D" id="2.60.120.970">
    <property type="match status" value="1"/>
</dbReference>
<evidence type="ECO:0000256" key="2">
    <source>
        <dbReference type="ARBA" id="ARBA00022525"/>
    </source>
</evidence>
<dbReference type="RefSeq" id="WP_077832251.1">
    <property type="nucleotide sequence ID" value="NZ_CP096983.1"/>
</dbReference>
<keyword evidence="3" id="KW-0732">Signal</keyword>
<proteinExistence type="predicted"/>
<protein>
    <submittedName>
        <fullName evidence="6">Uncharacterized protein</fullName>
    </submittedName>
</protein>
<dbReference type="InterPro" id="IPR045965">
    <property type="entry name" value="DUF6385"/>
</dbReference>
<keyword evidence="7" id="KW-1185">Reference proteome</keyword>
<dbReference type="Pfam" id="PF19912">
    <property type="entry name" value="DUF6385"/>
    <property type="match status" value="1"/>
</dbReference>
<dbReference type="KEGG" id="crw:CROST_036120"/>
<dbReference type="InterPro" id="IPR055372">
    <property type="entry name" value="CBM96"/>
</dbReference>
<evidence type="ECO:0000256" key="1">
    <source>
        <dbReference type="ARBA" id="ARBA00004613"/>
    </source>
</evidence>
<evidence type="ECO:0000256" key="3">
    <source>
        <dbReference type="ARBA" id="ARBA00022729"/>
    </source>
</evidence>
<dbReference type="Pfam" id="PF24517">
    <property type="entry name" value="CBM96"/>
    <property type="match status" value="1"/>
</dbReference>
<gene>
    <name evidence="6" type="ORF">CROST_036120</name>
</gene>
<evidence type="ECO:0000259" key="5">
    <source>
        <dbReference type="Pfam" id="PF24517"/>
    </source>
</evidence>
<feature type="domain" description="Carbohydrate-binding module family 96" evidence="5">
    <location>
        <begin position="4"/>
        <end position="161"/>
    </location>
</feature>
<dbReference type="EMBL" id="CP096983">
    <property type="protein sequence ID" value="URZ12867.1"/>
    <property type="molecule type" value="Genomic_DNA"/>
</dbReference>
<comment type="subcellular location">
    <subcellularLocation>
        <location evidence="1">Secreted</location>
    </subcellularLocation>
</comment>
<dbReference type="Proteomes" id="UP000190951">
    <property type="component" value="Chromosome"/>
</dbReference>
<dbReference type="NCBIfam" id="NF033679">
    <property type="entry name" value="DNRLRE_dom"/>
    <property type="match status" value="1"/>
</dbReference>
<evidence type="ECO:0000313" key="6">
    <source>
        <dbReference type="EMBL" id="URZ12867.1"/>
    </source>
</evidence>
<dbReference type="GO" id="GO:0005576">
    <property type="term" value="C:extracellular region"/>
    <property type="evidence" value="ECO:0007669"/>
    <property type="project" value="UniProtKB-SubCell"/>
</dbReference>
<keyword evidence="2" id="KW-0964">Secreted</keyword>
<evidence type="ECO:0000313" key="7">
    <source>
        <dbReference type="Proteomes" id="UP000190951"/>
    </source>
</evidence>
<feature type="domain" description="DUF6385" evidence="4">
    <location>
        <begin position="210"/>
        <end position="281"/>
    </location>
</feature>
<organism evidence="6 7">
    <name type="scientific">Clostridium felsineum</name>
    <dbReference type="NCBI Taxonomy" id="36839"/>
    <lineage>
        <taxon>Bacteria</taxon>
        <taxon>Bacillati</taxon>
        <taxon>Bacillota</taxon>
        <taxon>Clostridia</taxon>
        <taxon>Eubacteriales</taxon>
        <taxon>Clostridiaceae</taxon>
        <taxon>Clostridium</taxon>
    </lineage>
</organism>
<dbReference type="AlphaFoldDB" id="A0A1S8KYN3"/>
<sequence length="287" mass="31442">MSEFNFTPIGTTFVYSAAPTKNYSTLDTIYVGKAQTGTDFYRGILQFDLSKIPIEASVLAAKLKLYVNYNLNSALKQIKLYQILQSYAINTVTFNTQPIINNNYVSYINLTNEINEVININLTNLASQWHKGEASNFGVVINGEEASQGSVVGFSSINTINSSQWPRLDVEFSNGSSSNRVLTSYGTENYTTADSIMTSNAIPLGVGNGTFAISNVGLNSAQVEIQLSNDQNQWFYDGLSYESNVVLQPGNTTVVTSRGNMAYMRIAYSSYEKGKSTEISISPSVLT</sequence>
<reference evidence="6 7" key="1">
    <citation type="submission" date="2022-04" db="EMBL/GenBank/DDBJ databases">
        <title>Genome sequence of C. roseum typestrain.</title>
        <authorList>
            <person name="Poehlein A."/>
            <person name="Schoch T."/>
            <person name="Duerre P."/>
            <person name="Daniel R."/>
        </authorList>
    </citation>
    <scope>NUCLEOTIDE SEQUENCE [LARGE SCALE GENOMIC DNA]</scope>
    <source>
        <strain evidence="6 7">DSM 7320</strain>
    </source>
</reference>